<dbReference type="AlphaFoldDB" id="A0A653A906"/>
<proteinExistence type="predicted"/>
<dbReference type="EMBL" id="UPXX01000027">
    <property type="protein sequence ID" value="VBB44454.1"/>
    <property type="molecule type" value="Genomic_DNA"/>
</dbReference>
<evidence type="ECO:0000313" key="1">
    <source>
        <dbReference type="EMBL" id="VBB44454.1"/>
    </source>
</evidence>
<protein>
    <submittedName>
        <fullName evidence="1">Uncharacterized protein</fullName>
    </submittedName>
</protein>
<reference evidence="1" key="1">
    <citation type="submission" date="2018-07" db="EMBL/GenBank/DDBJ databases">
        <authorList>
            <consortium name="Genoscope - CEA"/>
            <person name="William W."/>
        </authorList>
    </citation>
    <scope>NUCLEOTIDE SEQUENCE</scope>
    <source>
        <strain evidence="1">IK1</strain>
    </source>
</reference>
<name>A0A653A906_UNCDX</name>
<sequence>MEACQRTREAVSFLMLSNLLRGKEGKGLE</sequence>
<organism evidence="1">
    <name type="scientific">Uncultured Desulfatiglans sp</name>
    <dbReference type="NCBI Taxonomy" id="1748965"/>
    <lineage>
        <taxon>Bacteria</taxon>
        <taxon>Pseudomonadati</taxon>
        <taxon>Thermodesulfobacteriota</taxon>
        <taxon>Desulfobacteria</taxon>
        <taxon>Desulfatiglandales</taxon>
        <taxon>Desulfatiglandaceae</taxon>
        <taxon>Desulfatiglans</taxon>
        <taxon>environmental samples</taxon>
    </lineage>
</organism>
<gene>
    <name evidence="1" type="ORF">TRIP_B330560</name>
</gene>
<accession>A0A653A906</accession>